<sequence length="71" mass="7147">MLEAESIDLTSGGLAVSAAFVSPCAGGDVESNSALEVTVAEGRRDVAAGSFDFSAEQVLVGRQPCDTIGTL</sequence>
<dbReference type="Proteomes" id="UP000554965">
    <property type="component" value="Unassembled WGS sequence"/>
</dbReference>
<evidence type="ECO:0000313" key="1">
    <source>
        <dbReference type="EMBL" id="SOJ53353.1"/>
    </source>
</evidence>
<reference evidence="1 2" key="1">
    <citation type="submission" date="2017-10" db="EMBL/GenBank/DDBJ databases">
        <authorList>
            <consortium name="Urmite Genomes"/>
        </authorList>
    </citation>
    <scope>NUCLEOTIDE SEQUENCE [LARGE SCALE GENOMIC DNA]</scope>
    <source>
        <strain evidence="1 2">FB-527</strain>
    </source>
</reference>
<protein>
    <submittedName>
        <fullName evidence="1">Uncharacterized protein</fullName>
    </submittedName>
</protein>
<evidence type="ECO:0000313" key="2">
    <source>
        <dbReference type="Proteomes" id="UP000554965"/>
    </source>
</evidence>
<comment type="caution">
    <text evidence="1">The sequence shown here is derived from an EMBL/GenBank/DDBJ whole genome shotgun (WGS) entry which is preliminary data.</text>
</comment>
<keyword evidence="2" id="KW-1185">Reference proteome</keyword>
<accession>A0A7Z7IH02</accession>
<gene>
    <name evidence="1" type="ORF">MSIMFB_00854</name>
</gene>
<dbReference type="EMBL" id="OCTY01000002">
    <property type="protein sequence ID" value="SOJ53353.1"/>
    <property type="molecule type" value="Genomic_DNA"/>
</dbReference>
<dbReference type="AlphaFoldDB" id="A0A7Z7IH02"/>
<proteinExistence type="predicted"/>
<organism evidence="1 2">
    <name type="scientific">Mycobacterium simulans</name>
    <dbReference type="NCBI Taxonomy" id="627089"/>
    <lineage>
        <taxon>Bacteria</taxon>
        <taxon>Bacillati</taxon>
        <taxon>Actinomycetota</taxon>
        <taxon>Actinomycetes</taxon>
        <taxon>Mycobacteriales</taxon>
        <taxon>Mycobacteriaceae</taxon>
        <taxon>Mycobacterium</taxon>
    </lineage>
</organism>
<name>A0A7Z7IH02_9MYCO</name>